<keyword evidence="2" id="KW-1185">Reference proteome</keyword>
<evidence type="ECO:0000313" key="2">
    <source>
        <dbReference type="Proteomes" id="UP000799755"/>
    </source>
</evidence>
<accession>A0ACB6QRV1</accession>
<gene>
    <name evidence="1" type="ORF">BDR25DRAFT_48007</name>
</gene>
<sequence>MVTGMADLARLVRNLPAPSGFNSRLRTESWPDTPTSFGLWISIWIVMLTDQNQHRISLLRERLKQMHDRRLVDGCPEQAAYAPMRSSAQFTNLKFQGFRHISGFDLVCTILNPPSPFTSLSSEFSGCEDNLPRDQGR</sequence>
<comment type="caution">
    <text evidence="1">The sequence shown here is derived from an EMBL/GenBank/DDBJ whole genome shotgun (WGS) entry which is preliminary data.</text>
</comment>
<name>A0ACB6QRV1_9PLEO</name>
<proteinExistence type="predicted"/>
<organism evidence="1 2">
    <name type="scientific">Lindgomyces ingoldianus</name>
    <dbReference type="NCBI Taxonomy" id="673940"/>
    <lineage>
        <taxon>Eukaryota</taxon>
        <taxon>Fungi</taxon>
        <taxon>Dikarya</taxon>
        <taxon>Ascomycota</taxon>
        <taxon>Pezizomycotina</taxon>
        <taxon>Dothideomycetes</taxon>
        <taxon>Pleosporomycetidae</taxon>
        <taxon>Pleosporales</taxon>
        <taxon>Lindgomycetaceae</taxon>
        <taxon>Lindgomyces</taxon>
    </lineage>
</organism>
<evidence type="ECO:0000313" key="1">
    <source>
        <dbReference type="EMBL" id="KAF2469298.1"/>
    </source>
</evidence>
<dbReference type="EMBL" id="MU003512">
    <property type="protein sequence ID" value="KAF2469298.1"/>
    <property type="molecule type" value="Genomic_DNA"/>
</dbReference>
<dbReference type="Proteomes" id="UP000799755">
    <property type="component" value="Unassembled WGS sequence"/>
</dbReference>
<protein>
    <submittedName>
        <fullName evidence="1">Uncharacterized protein</fullName>
    </submittedName>
</protein>
<reference evidence="1" key="1">
    <citation type="journal article" date="2020" name="Stud. Mycol.">
        <title>101 Dothideomycetes genomes: a test case for predicting lifestyles and emergence of pathogens.</title>
        <authorList>
            <person name="Haridas S."/>
            <person name="Albert R."/>
            <person name="Binder M."/>
            <person name="Bloem J."/>
            <person name="Labutti K."/>
            <person name="Salamov A."/>
            <person name="Andreopoulos B."/>
            <person name="Baker S."/>
            <person name="Barry K."/>
            <person name="Bills G."/>
            <person name="Bluhm B."/>
            <person name="Cannon C."/>
            <person name="Castanera R."/>
            <person name="Culley D."/>
            <person name="Daum C."/>
            <person name="Ezra D."/>
            <person name="Gonzalez J."/>
            <person name="Henrissat B."/>
            <person name="Kuo A."/>
            <person name="Liang C."/>
            <person name="Lipzen A."/>
            <person name="Lutzoni F."/>
            <person name="Magnuson J."/>
            <person name="Mondo S."/>
            <person name="Nolan M."/>
            <person name="Ohm R."/>
            <person name="Pangilinan J."/>
            <person name="Park H.-J."/>
            <person name="Ramirez L."/>
            <person name="Alfaro M."/>
            <person name="Sun H."/>
            <person name="Tritt A."/>
            <person name="Yoshinaga Y."/>
            <person name="Zwiers L.-H."/>
            <person name="Turgeon B."/>
            <person name="Goodwin S."/>
            <person name="Spatafora J."/>
            <person name="Crous P."/>
            <person name="Grigoriev I."/>
        </authorList>
    </citation>
    <scope>NUCLEOTIDE SEQUENCE</scope>
    <source>
        <strain evidence="1">ATCC 200398</strain>
    </source>
</reference>